<dbReference type="InterPro" id="IPR011642">
    <property type="entry name" value="Gate_dom"/>
</dbReference>
<evidence type="ECO:0000313" key="5">
    <source>
        <dbReference type="Proteomes" id="UP000276133"/>
    </source>
</evidence>
<evidence type="ECO:0000256" key="1">
    <source>
        <dbReference type="SAM" id="Phobius"/>
    </source>
</evidence>
<name>A0A3M7QDH5_BRAPC</name>
<feature type="transmembrane region" description="Helical" evidence="1">
    <location>
        <begin position="131"/>
        <end position="150"/>
    </location>
</feature>
<dbReference type="InterPro" id="IPR008276">
    <property type="entry name" value="C_nuclsd_transpt"/>
</dbReference>
<evidence type="ECO:0000259" key="2">
    <source>
        <dbReference type="Pfam" id="PF01773"/>
    </source>
</evidence>
<dbReference type="EMBL" id="REGN01006509">
    <property type="protein sequence ID" value="RNA09234.1"/>
    <property type="molecule type" value="Genomic_DNA"/>
</dbReference>
<reference evidence="4 5" key="1">
    <citation type="journal article" date="2018" name="Sci. Rep.">
        <title>Genomic signatures of local adaptation to the degree of environmental predictability in rotifers.</title>
        <authorList>
            <person name="Franch-Gras L."/>
            <person name="Hahn C."/>
            <person name="Garcia-Roger E.M."/>
            <person name="Carmona M.J."/>
            <person name="Serra M."/>
            <person name="Gomez A."/>
        </authorList>
    </citation>
    <scope>NUCLEOTIDE SEQUENCE [LARGE SCALE GENOMIC DNA]</scope>
    <source>
        <strain evidence="4">HYR1</strain>
    </source>
</reference>
<dbReference type="GO" id="GO:0005886">
    <property type="term" value="C:plasma membrane"/>
    <property type="evidence" value="ECO:0007669"/>
    <property type="project" value="TreeGrafter"/>
</dbReference>
<keyword evidence="5" id="KW-1185">Reference proteome</keyword>
<accession>A0A3M7QDH5</accession>
<dbReference type="Pfam" id="PF07670">
    <property type="entry name" value="Gate"/>
    <property type="match status" value="1"/>
</dbReference>
<comment type="caution">
    <text evidence="4">The sequence shown here is derived from an EMBL/GenBank/DDBJ whole genome shotgun (WGS) entry which is preliminary data.</text>
</comment>
<evidence type="ECO:0000313" key="4">
    <source>
        <dbReference type="EMBL" id="RNA09234.1"/>
    </source>
</evidence>
<feature type="transmembrane region" description="Helical" evidence="1">
    <location>
        <begin position="214"/>
        <end position="232"/>
    </location>
</feature>
<keyword evidence="1" id="KW-0472">Membrane</keyword>
<evidence type="ECO:0000259" key="3">
    <source>
        <dbReference type="Pfam" id="PF07670"/>
    </source>
</evidence>
<dbReference type="OrthoDB" id="6075923at2759"/>
<dbReference type="InterPro" id="IPR002668">
    <property type="entry name" value="CNT_N_dom"/>
</dbReference>
<dbReference type="PANTHER" id="PTHR10590:SF4">
    <property type="entry name" value="SOLUTE CARRIER FAMILY 28 MEMBER 3"/>
    <property type="match status" value="1"/>
</dbReference>
<organism evidence="4 5">
    <name type="scientific">Brachionus plicatilis</name>
    <name type="common">Marine rotifer</name>
    <name type="synonym">Brachionus muelleri</name>
    <dbReference type="NCBI Taxonomy" id="10195"/>
    <lineage>
        <taxon>Eukaryota</taxon>
        <taxon>Metazoa</taxon>
        <taxon>Spiralia</taxon>
        <taxon>Gnathifera</taxon>
        <taxon>Rotifera</taxon>
        <taxon>Eurotatoria</taxon>
        <taxon>Monogononta</taxon>
        <taxon>Pseudotrocha</taxon>
        <taxon>Ploima</taxon>
        <taxon>Brachionidae</taxon>
        <taxon>Brachionus</taxon>
    </lineage>
</organism>
<dbReference type="STRING" id="10195.A0A3M7QDH5"/>
<proteinExistence type="predicted"/>
<keyword evidence="1" id="KW-1133">Transmembrane helix</keyword>
<sequence length="415" mass="47374">MVKMNSNEPNKLLSIVNKENDFREKINEFVNSAFEKADEELKLKDIESEELKSSILEGSNFIQENQNISQSKISHVQKVEFSLIPEQIENLNQELKNDQATPNLTKKTLTKIVLLRENSINFLKKPQIQKFSIYILIGAYIIYFVLSMYLSNPLFFINKINSTTKVADEYIFYNNRGLGFLVTNFVVALLLFWEKFGKKIPKLRNKIDRTKTHYIKILAKIILVLILGIFFLANISSVYNIISLIGFVIFILLCVIMSKDPTNVNMNIIVNGVIFQLYLGLIVIRNEFGFKCLKFISEKVVEFLDSSDSGSKLVFGENFRDHYFAFKACVVIIFFGSIVNFFYYIGFLQFVILKLSWIINKILGTSPTESVNATANIFVGQTEAPLVIKPFLNAMTDSEVFAVMVGGFSTVNAKT</sequence>
<feature type="domain" description="Nucleoside transporter/FeoB GTPase Gate" evidence="3">
    <location>
        <begin position="326"/>
        <end position="411"/>
    </location>
</feature>
<protein>
    <submittedName>
        <fullName evidence="4">Solute carrier family 28 member 3</fullName>
    </submittedName>
</protein>
<dbReference type="PANTHER" id="PTHR10590">
    <property type="entry name" value="SODIUM/NUCLEOSIDE COTRANSPORTER"/>
    <property type="match status" value="1"/>
</dbReference>
<feature type="transmembrane region" description="Helical" evidence="1">
    <location>
        <begin position="324"/>
        <end position="353"/>
    </location>
</feature>
<keyword evidence="1" id="KW-0812">Transmembrane</keyword>
<gene>
    <name evidence="4" type="ORF">BpHYR1_020741</name>
</gene>
<feature type="domain" description="Concentrative nucleoside transporter N-terminal" evidence="2">
    <location>
        <begin position="245"/>
        <end position="317"/>
    </location>
</feature>
<dbReference type="AlphaFoldDB" id="A0A3M7QDH5"/>
<dbReference type="Proteomes" id="UP000276133">
    <property type="component" value="Unassembled WGS sequence"/>
</dbReference>
<dbReference type="GO" id="GO:0005415">
    <property type="term" value="F:nucleoside:sodium symporter activity"/>
    <property type="evidence" value="ECO:0007669"/>
    <property type="project" value="TreeGrafter"/>
</dbReference>
<feature type="transmembrane region" description="Helical" evidence="1">
    <location>
        <begin position="238"/>
        <end position="257"/>
    </location>
</feature>
<feature type="transmembrane region" description="Helical" evidence="1">
    <location>
        <begin position="264"/>
        <end position="284"/>
    </location>
</feature>
<dbReference type="Pfam" id="PF01773">
    <property type="entry name" value="Nucleos_tra2_N"/>
    <property type="match status" value="1"/>
</dbReference>
<feature type="transmembrane region" description="Helical" evidence="1">
    <location>
        <begin position="170"/>
        <end position="193"/>
    </location>
</feature>